<dbReference type="Proteomes" id="UP000479710">
    <property type="component" value="Unassembled WGS sequence"/>
</dbReference>
<accession>A0A6G1FCR4</accession>
<name>A0A6G1FCR4_9ORYZ</name>
<comment type="caution">
    <text evidence="1">The sequence shown here is derived from an EMBL/GenBank/DDBJ whole genome shotgun (WGS) entry which is preliminary data.</text>
</comment>
<keyword evidence="2" id="KW-1185">Reference proteome</keyword>
<sequence>MKRVRKRPASVGAAEEEAATAMGTLRVLLWRPGQLQTLEEIVQSHGRRVVCFSLLLVGRCH</sequence>
<dbReference type="EMBL" id="SPHZ02000001">
    <property type="protein sequence ID" value="KAF0934613.1"/>
    <property type="molecule type" value="Genomic_DNA"/>
</dbReference>
<proteinExistence type="predicted"/>
<organism evidence="1 2">
    <name type="scientific">Oryza meyeriana var. granulata</name>
    <dbReference type="NCBI Taxonomy" id="110450"/>
    <lineage>
        <taxon>Eukaryota</taxon>
        <taxon>Viridiplantae</taxon>
        <taxon>Streptophyta</taxon>
        <taxon>Embryophyta</taxon>
        <taxon>Tracheophyta</taxon>
        <taxon>Spermatophyta</taxon>
        <taxon>Magnoliopsida</taxon>
        <taxon>Liliopsida</taxon>
        <taxon>Poales</taxon>
        <taxon>Poaceae</taxon>
        <taxon>BOP clade</taxon>
        <taxon>Oryzoideae</taxon>
        <taxon>Oryzeae</taxon>
        <taxon>Oryzinae</taxon>
        <taxon>Oryza</taxon>
        <taxon>Oryza meyeriana</taxon>
    </lineage>
</organism>
<gene>
    <name evidence="1" type="ORF">E2562_025695</name>
</gene>
<protein>
    <submittedName>
        <fullName evidence="1">Uncharacterized protein</fullName>
    </submittedName>
</protein>
<evidence type="ECO:0000313" key="1">
    <source>
        <dbReference type="EMBL" id="KAF0934613.1"/>
    </source>
</evidence>
<reference evidence="1 2" key="1">
    <citation type="submission" date="2019-11" db="EMBL/GenBank/DDBJ databases">
        <title>Whole genome sequence of Oryza granulata.</title>
        <authorList>
            <person name="Li W."/>
        </authorList>
    </citation>
    <scope>NUCLEOTIDE SEQUENCE [LARGE SCALE GENOMIC DNA]</scope>
    <source>
        <strain evidence="2">cv. Menghai</strain>
        <tissue evidence="1">Leaf</tissue>
    </source>
</reference>
<dbReference type="AlphaFoldDB" id="A0A6G1FCR4"/>
<evidence type="ECO:0000313" key="2">
    <source>
        <dbReference type="Proteomes" id="UP000479710"/>
    </source>
</evidence>